<dbReference type="EMBL" id="JANDZV010000001">
    <property type="protein sequence ID" value="MCZ7407229.1"/>
    <property type="molecule type" value="Genomic_DNA"/>
</dbReference>
<dbReference type="GO" id="GO:0003677">
    <property type="term" value="F:DNA binding"/>
    <property type="evidence" value="ECO:0007669"/>
    <property type="project" value="UniProtKB-UniRule"/>
</dbReference>
<evidence type="ECO:0000313" key="12">
    <source>
        <dbReference type="EMBL" id="MBF1306939.1"/>
    </source>
</evidence>
<organism evidence="11 15">
    <name type="scientific">Parvimonas micra</name>
    <dbReference type="NCBI Taxonomy" id="33033"/>
    <lineage>
        <taxon>Bacteria</taxon>
        <taxon>Bacillati</taxon>
        <taxon>Bacillota</taxon>
        <taxon>Tissierellia</taxon>
        <taxon>Tissierellales</taxon>
        <taxon>Peptoniphilaceae</taxon>
        <taxon>Parvimonas</taxon>
    </lineage>
</organism>
<evidence type="ECO:0000256" key="6">
    <source>
        <dbReference type="ARBA" id="ARBA00022695"/>
    </source>
</evidence>
<evidence type="ECO:0000256" key="9">
    <source>
        <dbReference type="ARBA" id="ARBA00048552"/>
    </source>
</evidence>
<evidence type="ECO:0000256" key="10">
    <source>
        <dbReference type="HAMAP-Rule" id="MF_00366"/>
    </source>
</evidence>
<dbReference type="EMBL" id="JABZRE010000011">
    <property type="protein sequence ID" value="MBF1306939.1"/>
    <property type="molecule type" value="Genomic_DNA"/>
</dbReference>
<dbReference type="NCBIfam" id="TIGR00690">
    <property type="entry name" value="rpoZ"/>
    <property type="match status" value="1"/>
</dbReference>
<evidence type="ECO:0000256" key="1">
    <source>
        <dbReference type="ARBA" id="ARBA00006711"/>
    </source>
</evidence>
<dbReference type="GO" id="GO:0006351">
    <property type="term" value="P:DNA-templated transcription"/>
    <property type="evidence" value="ECO:0007669"/>
    <property type="project" value="UniProtKB-UniRule"/>
</dbReference>
<evidence type="ECO:0000256" key="7">
    <source>
        <dbReference type="ARBA" id="ARBA00023163"/>
    </source>
</evidence>
<dbReference type="EMBL" id="CP101412">
    <property type="protein sequence ID" value="WBB31210.1"/>
    <property type="molecule type" value="Genomic_DNA"/>
</dbReference>
<dbReference type="InterPro" id="IPR036161">
    <property type="entry name" value="RPB6/omega-like_sf"/>
</dbReference>
<dbReference type="GO" id="GO:0003899">
    <property type="term" value="F:DNA-directed RNA polymerase activity"/>
    <property type="evidence" value="ECO:0007669"/>
    <property type="project" value="UniProtKB-UniRule"/>
</dbReference>
<dbReference type="EC" id="2.7.7.6" evidence="2 10"/>
<accession>A0A0B4S2A0</accession>
<dbReference type="Pfam" id="PF01192">
    <property type="entry name" value="RNA_pol_Rpb6"/>
    <property type="match status" value="1"/>
</dbReference>
<keyword evidence="6 10" id="KW-0548">Nucleotidyltransferase</keyword>
<evidence type="ECO:0000313" key="11">
    <source>
        <dbReference type="EMBL" id="AIZ36942.1"/>
    </source>
</evidence>
<comment type="function">
    <text evidence="10">Promotes RNA polymerase assembly. Latches the N- and C-terminal regions of the beta' subunit thereby facilitating its interaction with the beta and alpha subunits.</text>
</comment>
<dbReference type="Proteomes" id="UP001141458">
    <property type="component" value="Unassembled WGS sequence"/>
</dbReference>
<reference evidence="13" key="3">
    <citation type="submission" date="2022-07" db="EMBL/GenBank/DDBJ databases">
        <title>Parvimonas micra travels from the subgingival sulcus of the human oral cavity to the colorectal adenocarcinoma.</title>
        <authorList>
            <person name="Conde-Perez K."/>
            <person name="Buetas E."/>
            <person name="Aja-Macaya P."/>
            <person name="Martin-De Arribas E."/>
            <person name="Iglesias-Corras I."/>
            <person name="Trigo-Tasende N."/>
            <person name="Nasser-Ali M."/>
            <person name="Estevez L.S."/>
            <person name="Rumbo-Feal S."/>
            <person name="Otero-Alen B."/>
            <person name="Noguera J.F."/>
            <person name="Concha A."/>
            <person name="Pardinas-Lopez S."/>
            <person name="Carda-Dieguez M."/>
            <person name="Gomez-Randulfe I."/>
            <person name="Martinez-Lago N."/>
            <person name="Ladra S."/>
            <person name="Aparicio L.A."/>
            <person name="Bou G."/>
            <person name="Mira A."/>
            <person name="Vallejo J.A."/>
            <person name="Poza M."/>
        </authorList>
    </citation>
    <scope>NUCLEOTIDE SEQUENCE</scope>
    <source>
        <strain evidence="14">PM102KC-G-1</strain>
        <strain evidence="13">PM79KC-AC-4</strain>
    </source>
</reference>
<evidence type="ECO:0000256" key="2">
    <source>
        <dbReference type="ARBA" id="ARBA00012418"/>
    </source>
</evidence>
<dbReference type="EMBL" id="CP009761">
    <property type="protein sequence ID" value="AIZ36942.1"/>
    <property type="molecule type" value="Genomic_DNA"/>
</dbReference>
<evidence type="ECO:0000313" key="15">
    <source>
        <dbReference type="Proteomes" id="UP000031386"/>
    </source>
</evidence>
<evidence type="ECO:0000256" key="8">
    <source>
        <dbReference type="ARBA" id="ARBA00029924"/>
    </source>
</evidence>
<evidence type="ECO:0000256" key="5">
    <source>
        <dbReference type="ARBA" id="ARBA00022679"/>
    </source>
</evidence>
<keyword evidence="5 10" id="KW-0808">Transferase</keyword>
<dbReference type="InterPro" id="IPR006110">
    <property type="entry name" value="Pol_omega/Rpo6/RPB6"/>
</dbReference>
<dbReference type="GeneID" id="93385258"/>
<dbReference type="PANTHER" id="PTHR34476:SF1">
    <property type="entry name" value="DNA-DIRECTED RNA POLYMERASE SUBUNIT OMEGA"/>
    <property type="match status" value="1"/>
</dbReference>
<dbReference type="Proteomes" id="UP001210690">
    <property type="component" value="Chromosome"/>
</dbReference>
<dbReference type="SMART" id="SM01409">
    <property type="entry name" value="RNA_pol_Rpb6"/>
    <property type="match status" value="1"/>
</dbReference>
<evidence type="ECO:0000313" key="13">
    <source>
        <dbReference type="EMBL" id="MCZ7407229.1"/>
    </source>
</evidence>
<keyword evidence="4 10" id="KW-0240">DNA-directed RNA polymerase</keyword>
<dbReference type="KEGG" id="pmic:NW74_06120"/>
<dbReference type="Proteomes" id="UP000758611">
    <property type="component" value="Unassembled WGS sequence"/>
</dbReference>
<gene>
    <name evidence="10 13" type="primary">rpoZ</name>
    <name evidence="12" type="ORF">HXM94_04075</name>
    <name evidence="14" type="ORF">NM222_01700</name>
    <name evidence="13" type="ORF">NND69_02435</name>
    <name evidence="11" type="ORF">NW74_06120</name>
</gene>
<keyword evidence="7 10" id="KW-0804">Transcription</keyword>
<name>A0A0B4S2A0_9FIRM</name>
<dbReference type="SUPFAM" id="SSF63562">
    <property type="entry name" value="RPB6/omega subunit-like"/>
    <property type="match status" value="1"/>
</dbReference>
<dbReference type="RefSeq" id="WP_004832943.1">
    <property type="nucleotide sequence ID" value="NZ_BHYQ01000003.1"/>
</dbReference>
<sequence length="65" mass="7477">MINPSFKELEKIDKSRYALVVMTSKRARRIVNGSKNLMETDAQKPITQALQEIVAQKVTKKEKED</sequence>
<reference evidence="11 15" key="1">
    <citation type="submission" date="2014-10" db="EMBL/GenBank/DDBJ databases">
        <title>Complete genome sequence of Parvimonas micra KCOM 1535 (= ChDC B708).</title>
        <authorList>
            <person name="Kook J.-K."/>
            <person name="Park S.-N."/>
            <person name="Lim Y.K."/>
            <person name="Roh H."/>
        </authorList>
    </citation>
    <scope>NUCLEOTIDE SEQUENCE [LARGE SCALE GENOMIC DNA]</scope>
    <source>
        <strain evidence="11">KCOM 1535</strain>
        <strain evidence="15">KCOM 1535 / ChDC B708</strain>
    </source>
</reference>
<evidence type="ECO:0000256" key="3">
    <source>
        <dbReference type="ARBA" id="ARBA00013725"/>
    </source>
</evidence>
<reference evidence="12" key="2">
    <citation type="submission" date="2020-04" db="EMBL/GenBank/DDBJ databases">
        <title>Deep metagenomics examines the oral microbiome during advanced dental caries in children, revealing novel taxa and co-occurrences with host molecules.</title>
        <authorList>
            <person name="Baker J.L."/>
            <person name="Morton J.T."/>
            <person name="Dinis M."/>
            <person name="Alvarez R."/>
            <person name="Tran N.C."/>
            <person name="Knight R."/>
            <person name="Edlund A."/>
        </authorList>
    </citation>
    <scope>NUCLEOTIDE SEQUENCE</scope>
    <source>
        <strain evidence="12">JCVI_23_bin.11</strain>
    </source>
</reference>
<dbReference type="OrthoDB" id="9815459at2"/>
<dbReference type="STRING" id="33033.NW74_06120"/>
<protein>
    <recommendedName>
        <fullName evidence="3 10">DNA-directed RNA polymerase subunit omega</fullName>
        <shortName evidence="10">RNAP omega subunit</shortName>
        <ecNumber evidence="2 10">2.7.7.6</ecNumber>
    </recommendedName>
    <alternativeName>
        <fullName evidence="10">RNA polymerase omega subunit</fullName>
    </alternativeName>
    <alternativeName>
        <fullName evidence="8 10">Transcriptase subunit omega</fullName>
    </alternativeName>
</protein>
<dbReference type="Proteomes" id="UP000031386">
    <property type="component" value="Chromosome"/>
</dbReference>
<comment type="similarity">
    <text evidence="1 10">Belongs to the RNA polymerase subunit omega family.</text>
</comment>
<keyword evidence="15" id="KW-1185">Reference proteome</keyword>
<comment type="catalytic activity">
    <reaction evidence="9 10">
        <text>RNA(n) + a ribonucleoside 5'-triphosphate = RNA(n+1) + diphosphate</text>
        <dbReference type="Rhea" id="RHEA:21248"/>
        <dbReference type="Rhea" id="RHEA-COMP:14527"/>
        <dbReference type="Rhea" id="RHEA-COMP:17342"/>
        <dbReference type="ChEBI" id="CHEBI:33019"/>
        <dbReference type="ChEBI" id="CHEBI:61557"/>
        <dbReference type="ChEBI" id="CHEBI:140395"/>
        <dbReference type="EC" id="2.7.7.6"/>
    </reaction>
</comment>
<dbReference type="InterPro" id="IPR003716">
    <property type="entry name" value="DNA-dir_RNA_pol_omega"/>
</dbReference>
<dbReference type="GO" id="GO:0000428">
    <property type="term" value="C:DNA-directed RNA polymerase complex"/>
    <property type="evidence" value="ECO:0007669"/>
    <property type="project" value="UniProtKB-KW"/>
</dbReference>
<dbReference type="HAMAP" id="MF_00366">
    <property type="entry name" value="RNApol_bact_RpoZ"/>
    <property type="match status" value="1"/>
</dbReference>
<dbReference type="PANTHER" id="PTHR34476">
    <property type="entry name" value="DNA-DIRECTED RNA POLYMERASE SUBUNIT OMEGA"/>
    <property type="match status" value="1"/>
</dbReference>
<dbReference type="AlphaFoldDB" id="A0A0B4S2A0"/>
<proteinExistence type="inferred from homology"/>
<dbReference type="Gene3D" id="3.90.940.10">
    <property type="match status" value="1"/>
</dbReference>
<comment type="subunit">
    <text evidence="10">The RNAP catalytic core consists of 2 alpha, 1 beta, 1 beta' and 1 omega subunit. When a sigma factor is associated with the core the holoenzyme is formed, which can initiate transcription.</text>
</comment>
<evidence type="ECO:0000256" key="4">
    <source>
        <dbReference type="ARBA" id="ARBA00022478"/>
    </source>
</evidence>
<evidence type="ECO:0000313" key="14">
    <source>
        <dbReference type="EMBL" id="WBB31210.1"/>
    </source>
</evidence>